<proteinExistence type="predicted"/>
<name>A0A0D6EJY0_SPOSA</name>
<dbReference type="CDD" id="cd22888">
    <property type="entry name" value="CcO_VIIa_fungal"/>
    <property type="match status" value="1"/>
</dbReference>
<evidence type="ECO:0000313" key="1">
    <source>
        <dbReference type="EMBL" id="CEQ40269.1"/>
    </source>
</evidence>
<organism evidence="1 2">
    <name type="scientific">Sporidiobolus salmonicolor</name>
    <name type="common">Yeast-like fungus</name>
    <name type="synonym">Sporobolomyces salmonicolor</name>
    <dbReference type="NCBI Taxonomy" id="5005"/>
    <lineage>
        <taxon>Eukaryota</taxon>
        <taxon>Fungi</taxon>
        <taxon>Dikarya</taxon>
        <taxon>Basidiomycota</taxon>
        <taxon>Pucciniomycotina</taxon>
        <taxon>Microbotryomycetes</taxon>
        <taxon>Sporidiobolales</taxon>
        <taxon>Sporidiobolaceae</taxon>
        <taxon>Sporobolomyces</taxon>
    </lineage>
</organism>
<reference evidence="2" key="1">
    <citation type="submission" date="2015-02" db="EMBL/GenBank/DDBJ databases">
        <authorList>
            <person name="Gon?alves P."/>
        </authorList>
    </citation>
    <scope>NUCLEOTIDE SEQUENCE [LARGE SCALE GENOMIC DNA]</scope>
</reference>
<keyword evidence="2" id="KW-1185">Reference proteome</keyword>
<dbReference type="OrthoDB" id="2526299at2759"/>
<accession>A0A0D6EJY0</accession>
<evidence type="ECO:0000313" key="2">
    <source>
        <dbReference type="Proteomes" id="UP000243876"/>
    </source>
</evidence>
<dbReference type="Proteomes" id="UP000243876">
    <property type="component" value="Unassembled WGS sequence"/>
</dbReference>
<dbReference type="EMBL" id="CENE01000006">
    <property type="protein sequence ID" value="CEQ40269.1"/>
    <property type="molecule type" value="Genomic_DNA"/>
</dbReference>
<sequence length="80" mass="8477">MAIAPIQGMLKKHLFTHLSIGIGGGLVAASQPAGGGRQAEGLGFLTAFDSSGGDRHTFHVPKTTIRDQWYLDQQKAKESA</sequence>
<gene>
    <name evidence="1" type="primary">SPOSA6832_01889</name>
</gene>
<dbReference type="AlphaFoldDB" id="A0A0D6EJY0"/>
<protein>
    <submittedName>
        <fullName evidence="1">SPOSA6832_01889-mRNA-1:cds</fullName>
    </submittedName>
</protein>